<comment type="similarity">
    <text evidence="1">Belongs to the universal stress protein A family.</text>
</comment>
<dbReference type="Proteomes" id="UP000256862">
    <property type="component" value="Chromosome CO2235"/>
</dbReference>
<feature type="domain" description="UspA" evidence="2">
    <location>
        <begin position="9"/>
        <end position="74"/>
    </location>
</feature>
<dbReference type="AlphaFoldDB" id="A0A976G8T7"/>
<comment type="caution">
    <text evidence="3">The sequence shown here is derived from an EMBL/GenBank/DDBJ whole genome shotgun (WGS) entry which is preliminary data.</text>
</comment>
<dbReference type="PRINTS" id="PR01438">
    <property type="entry name" value="UNVRSLSTRESS"/>
</dbReference>
<proteinExistence type="inferred from homology"/>
<name>A0A976G8T7_9BURK</name>
<evidence type="ECO:0000313" key="3">
    <source>
        <dbReference type="EMBL" id="SPC12333.1"/>
    </source>
</evidence>
<dbReference type="InterPro" id="IPR006016">
    <property type="entry name" value="UspA"/>
</dbReference>
<dbReference type="SUPFAM" id="SSF52402">
    <property type="entry name" value="Adenine nucleotide alpha hydrolases-like"/>
    <property type="match status" value="1"/>
</dbReference>
<dbReference type="InterPro" id="IPR014729">
    <property type="entry name" value="Rossmann-like_a/b/a_fold"/>
</dbReference>
<organism evidence="3 4">
    <name type="scientific">Cupriavidus oxalaticus</name>
    <dbReference type="NCBI Taxonomy" id="96344"/>
    <lineage>
        <taxon>Bacteria</taxon>
        <taxon>Pseudomonadati</taxon>
        <taxon>Pseudomonadota</taxon>
        <taxon>Betaproteobacteria</taxon>
        <taxon>Burkholderiales</taxon>
        <taxon>Burkholderiaceae</taxon>
        <taxon>Cupriavidus</taxon>
    </lineage>
</organism>
<protein>
    <submittedName>
        <fullName evidence="3">Universal stress protein (Usp)</fullName>
    </submittedName>
</protein>
<gene>
    <name evidence="3" type="ORF">CO2235_140134</name>
</gene>
<reference evidence="3 4" key="1">
    <citation type="submission" date="2018-01" db="EMBL/GenBank/DDBJ databases">
        <authorList>
            <person name="Clerissi C."/>
        </authorList>
    </citation>
    <scope>NUCLEOTIDE SEQUENCE [LARGE SCALE GENOMIC DNA]</scope>
    <source>
        <strain evidence="3">Cupriavidus oxalaticus LMG 2235</strain>
    </source>
</reference>
<dbReference type="Pfam" id="PF00582">
    <property type="entry name" value="Usp"/>
    <property type="match status" value="1"/>
</dbReference>
<dbReference type="Gene3D" id="3.40.50.620">
    <property type="entry name" value="HUPs"/>
    <property type="match status" value="1"/>
</dbReference>
<evidence type="ECO:0000259" key="2">
    <source>
        <dbReference type="Pfam" id="PF00582"/>
    </source>
</evidence>
<evidence type="ECO:0000313" key="4">
    <source>
        <dbReference type="Proteomes" id="UP000256862"/>
    </source>
</evidence>
<sequence>MRKARGILDDAGAHYVTQIEVGPVARTIAQCAAANQCDAIVMGTAGRSLIGTLVAGRLSNRLIRMSAVPVTLVK</sequence>
<dbReference type="EMBL" id="OGUS01000114">
    <property type="protein sequence ID" value="SPC12333.1"/>
    <property type="molecule type" value="Genomic_DNA"/>
</dbReference>
<dbReference type="InterPro" id="IPR006015">
    <property type="entry name" value="Universal_stress_UspA"/>
</dbReference>
<evidence type="ECO:0000256" key="1">
    <source>
        <dbReference type="ARBA" id="ARBA00008791"/>
    </source>
</evidence>
<dbReference type="CDD" id="cd00293">
    <property type="entry name" value="USP-like"/>
    <property type="match status" value="1"/>
</dbReference>
<accession>A0A976G8T7</accession>